<comment type="caution">
    <text evidence="2">The sequence shown here is derived from an EMBL/GenBank/DDBJ whole genome shotgun (WGS) entry which is preliminary data.</text>
</comment>
<evidence type="ECO:0000313" key="3">
    <source>
        <dbReference type="Proteomes" id="UP000078544"/>
    </source>
</evidence>
<name>A0A167YMC2_9HYPO</name>
<accession>A0A167YMC2</accession>
<evidence type="ECO:0000256" key="1">
    <source>
        <dbReference type="SAM" id="Coils"/>
    </source>
</evidence>
<sequence>MSRRFYLETTPTGKKQFVSVKRSRSDGHDGHHYHHHNPCLETQDYYKVKVDEWNRIKERERCLENANACLAMEINTLKAALVVSQGEAHQLQQVVIPKLQDQVKVLVTDNENLRKSLDKACQSEAGHGREEEKLKQTVEGLEREKKEIKEENSSLKGKVEHLKRQVEQGCGRRVSELIREIDQWRERSRYWKGRYEETKRLHDDVCFVLDIRQDKIRAYEEILKRRRII</sequence>
<keyword evidence="3" id="KW-1185">Reference proteome</keyword>
<feature type="coiled-coil region" evidence="1">
    <location>
        <begin position="131"/>
        <end position="165"/>
    </location>
</feature>
<protein>
    <submittedName>
        <fullName evidence="2">Uncharacterized protein</fullName>
    </submittedName>
</protein>
<dbReference type="AlphaFoldDB" id="A0A167YMC2"/>
<proteinExistence type="predicted"/>
<organism evidence="2 3">
    <name type="scientific">Moelleriella libera RCEF 2490</name>
    <dbReference type="NCBI Taxonomy" id="1081109"/>
    <lineage>
        <taxon>Eukaryota</taxon>
        <taxon>Fungi</taxon>
        <taxon>Dikarya</taxon>
        <taxon>Ascomycota</taxon>
        <taxon>Pezizomycotina</taxon>
        <taxon>Sordariomycetes</taxon>
        <taxon>Hypocreomycetidae</taxon>
        <taxon>Hypocreales</taxon>
        <taxon>Clavicipitaceae</taxon>
        <taxon>Moelleriella</taxon>
    </lineage>
</organism>
<evidence type="ECO:0000313" key="2">
    <source>
        <dbReference type="EMBL" id="KZZ91525.1"/>
    </source>
</evidence>
<gene>
    <name evidence="2" type="ORF">AAL_06761</name>
</gene>
<dbReference type="Proteomes" id="UP000078544">
    <property type="component" value="Unassembled WGS sequence"/>
</dbReference>
<dbReference type="EMBL" id="AZGY01000018">
    <property type="protein sequence ID" value="KZZ91525.1"/>
    <property type="molecule type" value="Genomic_DNA"/>
</dbReference>
<reference evidence="2 3" key="1">
    <citation type="journal article" date="2016" name="Genome Biol. Evol.">
        <title>Divergent and convergent evolution of fungal pathogenicity.</title>
        <authorList>
            <person name="Shang Y."/>
            <person name="Xiao G."/>
            <person name="Zheng P."/>
            <person name="Cen K."/>
            <person name="Zhan S."/>
            <person name="Wang C."/>
        </authorList>
    </citation>
    <scope>NUCLEOTIDE SEQUENCE [LARGE SCALE GENOMIC DNA]</scope>
    <source>
        <strain evidence="2 3">RCEF 2490</strain>
    </source>
</reference>
<dbReference type="STRING" id="1081109.A0A167YMC2"/>
<dbReference type="OrthoDB" id="4741350at2759"/>
<keyword evidence="1" id="KW-0175">Coiled coil</keyword>